<dbReference type="AlphaFoldDB" id="M7X2F4"/>
<evidence type="ECO:0000313" key="2">
    <source>
        <dbReference type="Proteomes" id="UP000010953"/>
    </source>
</evidence>
<name>M7X2F4_9BACT</name>
<comment type="caution">
    <text evidence="1">The sequence shown here is derived from an EMBL/GenBank/DDBJ whole genome shotgun (WGS) entry which is preliminary data.</text>
</comment>
<dbReference type="EMBL" id="AMZY02000018">
    <property type="protein sequence ID" value="EMS31685.1"/>
    <property type="molecule type" value="Genomic_DNA"/>
</dbReference>
<sequence length="37" mass="4268">MISTILALQLPCFPSLFTIPQISQNQHLPFYYLQSLT</sequence>
<gene>
    <name evidence="1" type="ORF">C943_01956</name>
</gene>
<protein>
    <submittedName>
        <fullName evidence="1">Uncharacterized protein</fullName>
    </submittedName>
</protein>
<accession>M7X2F4</accession>
<evidence type="ECO:0000313" key="1">
    <source>
        <dbReference type="EMBL" id="EMS31685.1"/>
    </source>
</evidence>
<organism evidence="1 2">
    <name type="scientific">Mariniradius saccharolyticus AK6</name>
    <dbReference type="NCBI Taxonomy" id="1239962"/>
    <lineage>
        <taxon>Bacteria</taxon>
        <taxon>Pseudomonadati</taxon>
        <taxon>Bacteroidota</taxon>
        <taxon>Cytophagia</taxon>
        <taxon>Cytophagales</taxon>
        <taxon>Cyclobacteriaceae</taxon>
        <taxon>Mariniradius</taxon>
    </lineage>
</organism>
<proteinExistence type="predicted"/>
<keyword evidence="2" id="KW-1185">Reference proteome</keyword>
<dbReference type="STRING" id="1239962.C943_01956"/>
<reference evidence="1" key="1">
    <citation type="submission" date="2013-01" db="EMBL/GenBank/DDBJ databases">
        <title>Genome assembly of Mariniradius saccharolyticus AK6.</title>
        <authorList>
            <person name="Vaidya B."/>
            <person name="Khatri I."/>
            <person name="Tanuku N.R.S."/>
            <person name="Subramanian S."/>
            <person name="Pinnaka A."/>
        </authorList>
    </citation>
    <scope>NUCLEOTIDE SEQUENCE [LARGE SCALE GENOMIC DNA]</scope>
    <source>
        <strain evidence="1">AK6</strain>
    </source>
</reference>
<dbReference type="Proteomes" id="UP000010953">
    <property type="component" value="Unassembled WGS sequence"/>
</dbReference>
<dbReference type="InParanoid" id="M7X2F4"/>